<sequence length="190" mass="21341">MNGIDILCDAAGSDMLNSLYSPPEVPKEPAQHPPQQLGKRKLSTSDTSPSSIHVCHICKRVYERADHLTRHLRSHENARPYQCSRCPKRFNRADLLTRHETTHDRDNAGKGRTFIRRSDRAAEACLNCAASKSKCEVNIGPTTLYPGHETDAHIGRQALFSLSLQEPAMRSCFQAHTSASVINRWYFNSV</sequence>
<dbReference type="PROSITE" id="PS00028">
    <property type="entry name" value="ZINC_FINGER_C2H2_1"/>
    <property type="match status" value="2"/>
</dbReference>
<comment type="subcellular location">
    <subcellularLocation>
        <location evidence="1">Nucleus</location>
    </subcellularLocation>
</comment>
<evidence type="ECO:0000256" key="8">
    <source>
        <dbReference type="ARBA" id="ARBA00023242"/>
    </source>
</evidence>
<comment type="caution">
    <text evidence="12">The sequence shown here is derived from an EMBL/GenBank/DDBJ whole genome shotgun (WGS) entry which is preliminary data.</text>
</comment>
<evidence type="ECO:0000256" key="1">
    <source>
        <dbReference type="ARBA" id="ARBA00004123"/>
    </source>
</evidence>
<reference evidence="13" key="1">
    <citation type="journal article" date="2017" name="BMC Genomics">
        <title>Gapless genome assembly of Colletotrichum higginsianum reveals chromosome structure and association of transposable elements with secondary metabolite gene clusters.</title>
        <authorList>
            <person name="Dallery J.-F."/>
            <person name="Lapalu N."/>
            <person name="Zampounis A."/>
            <person name="Pigne S."/>
            <person name="Luyten I."/>
            <person name="Amselem J."/>
            <person name="Wittenberg A.H.J."/>
            <person name="Zhou S."/>
            <person name="de Queiroz M.V."/>
            <person name="Robin G.P."/>
            <person name="Auger A."/>
            <person name="Hainaut M."/>
            <person name="Henrissat B."/>
            <person name="Kim K.-T."/>
            <person name="Lee Y.-H."/>
            <person name="Lespinet O."/>
            <person name="Schwartz D.C."/>
            <person name="Thon M.R."/>
            <person name="O'Connell R.J."/>
        </authorList>
    </citation>
    <scope>NUCLEOTIDE SEQUENCE [LARGE SCALE GENOMIC DNA]</scope>
    <source>
        <strain evidence="13">IMI 349063</strain>
    </source>
</reference>
<dbReference type="SUPFAM" id="SSF57667">
    <property type="entry name" value="beta-beta-alpha zinc fingers"/>
    <property type="match status" value="1"/>
</dbReference>
<dbReference type="Gene3D" id="3.30.160.60">
    <property type="entry name" value="Classic Zinc Finger"/>
    <property type="match status" value="2"/>
</dbReference>
<gene>
    <name evidence="12" type="ORF">CH63R_07562</name>
</gene>
<protein>
    <submittedName>
        <fullName evidence="12">C6 transcription factor</fullName>
    </submittedName>
</protein>
<dbReference type="GO" id="GO:0008270">
    <property type="term" value="F:zinc ion binding"/>
    <property type="evidence" value="ECO:0007669"/>
    <property type="project" value="UniProtKB-KW"/>
</dbReference>
<evidence type="ECO:0000313" key="12">
    <source>
        <dbReference type="EMBL" id="OBR08797.1"/>
    </source>
</evidence>
<dbReference type="SMART" id="SM00355">
    <property type="entry name" value="ZnF_C2H2"/>
    <property type="match status" value="2"/>
</dbReference>
<evidence type="ECO:0000256" key="6">
    <source>
        <dbReference type="ARBA" id="ARBA00023015"/>
    </source>
</evidence>
<dbReference type="KEGG" id="chig:CH63R_07562"/>
<dbReference type="PANTHER" id="PTHR47660:SF2">
    <property type="entry name" value="TRANSCRIPTION FACTOR WITH C2H2 AND ZN(2)-CYS(6) DNA BINDING DOMAIN (EUROFUNG)"/>
    <property type="match status" value="1"/>
</dbReference>
<accession>A0A1B7Y9Z3</accession>
<name>A0A1B7Y9Z3_COLHI</name>
<evidence type="ECO:0000256" key="9">
    <source>
        <dbReference type="PROSITE-ProRule" id="PRU00042"/>
    </source>
</evidence>
<dbReference type="FunFam" id="3.30.160.60:FF:001182">
    <property type="entry name" value="Zinc finger, C2H2 type"/>
    <property type="match status" value="1"/>
</dbReference>
<keyword evidence="8" id="KW-0539">Nucleus</keyword>
<dbReference type="VEuPathDB" id="FungiDB:CH63R_07562"/>
<dbReference type="PROSITE" id="PS50157">
    <property type="entry name" value="ZINC_FINGER_C2H2_2"/>
    <property type="match status" value="2"/>
</dbReference>
<keyword evidence="7" id="KW-0804">Transcription</keyword>
<dbReference type="GO" id="GO:0005634">
    <property type="term" value="C:nucleus"/>
    <property type="evidence" value="ECO:0007669"/>
    <property type="project" value="UniProtKB-SubCell"/>
</dbReference>
<keyword evidence="2" id="KW-0479">Metal-binding</keyword>
<evidence type="ECO:0000256" key="4">
    <source>
        <dbReference type="ARBA" id="ARBA00022771"/>
    </source>
</evidence>
<evidence type="ECO:0000256" key="7">
    <source>
        <dbReference type="ARBA" id="ARBA00023163"/>
    </source>
</evidence>
<evidence type="ECO:0000313" key="13">
    <source>
        <dbReference type="Proteomes" id="UP000092177"/>
    </source>
</evidence>
<keyword evidence="5" id="KW-0862">Zinc</keyword>
<keyword evidence="13" id="KW-1185">Reference proteome</keyword>
<evidence type="ECO:0000256" key="2">
    <source>
        <dbReference type="ARBA" id="ARBA00022723"/>
    </source>
</evidence>
<dbReference type="PANTHER" id="PTHR47660">
    <property type="entry name" value="TRANSCRIPTION FACTOR WITH C2H2 AND ZN(2)-CYS(6) DNA BINDING DOMAIN (EUROFUNG)-RELATED-RELATED"/>
    <property type="match status" value="1"/>
</dbReference>
<evidence type="ECO:0000256" key="10">
    <source>
        <dbReference type="SAM" id="MobiDB-lite"/>
    </source>
</evidence>
<organism evidence="12 13">
    <name type="scientific">Colletotrichum higginsianum (strain IMI 349063)</name>
    <name type="common">Crucifer anthracnose fungus</name>
    <dbReference type="NCBI Taxonomy" id="759273"/>
    <lineage>
        <taxon>Eukaryota</taxon>
        <taxon>Fungi</taxon>
        <taxon>Dikarya</taxon>
        <taxon>Ascomycota</taxon>
        <taxon>Pezizomycotina</taxon>
        <taxon>Sordariomycetes</taxon>
        <taxon>Hypocreomycetidae</taxon>
        <taxon>Glomerellales</taxon>
        <taxon>Glomerellaceae</taxon>
        <taxon>Colletotrichum</taxon>
        <taxon>Colletotrichum destructivum species complex</taxon>
    </lineage>
</organism>
<feature type="domain" description="C2H2-type" evidence="11">
    <location>
        <begin position="53"/>
        <end position="80"/>
    </location>
</feature>
<keyword evidence="6" id="KW-0805">Transcription regulation</keyword>
<feature type="region of interest" description="Disordered" evidence="10">
    <location>
        <begin position="18"/>
        <end position="49"/>
    </location>
</feature>
<dbReference type="AlphaFoldDB" id="A0A1B7Y9Z3"/>
<dbReference type="RefSeq" id="XP_018157315.1">
    <property type="nucleotide sequence ID" value="XM_018302537.1"/>
</dbReference>
<dbReference type="InterPro" id="IPR013087">
    <property type="entry name" value="Znf_C2H2_type"/>
</dbReference>
<evidence type="ECO:0000256" key="5">
    <source>
        <dbReference type="ARBA" id="ARBA00022833"/>
    </source>
</evidence>
<keyword evidence="3" id="KW-0677">Repeat</keyword>
<evidence type="ECO:0000256" key="3">
    <source>
        <dbReference type="ARBA" id="ARBA00022737"/>
    </source>
</evidence>
<dbReference type="EMBL" id="LTAN01000005">
    <property type="protein sequence ID" value="OBR08797.1"/>
    <property type="molecule type" value="Genomic_DNA"/>
</dbReference>
<proteinExistence type="predicted"/>
<dbReference type="Pfam" id="PF00096">
    <property type="entry name" value="zf-C2H2"/>
    <property type="match status" value="2"/>
</dbReference>
<feature type="domain" description="C2H2-type" evidence="11">
    <location>
        <begin position="81"/>
        <end position="108"/>
    </location>
</feature>
<dbReference type="Proteomes" id="UP000092177">
    <property type="component" value="Chromosome 5"/>
</dbReference>
<evidence type="ECO:0000259" key="11">
    <source>
        <dbReference type="PROSITE" id="PS50157"/>
    </source>
</evidence>
<keyword evidence="4 9" id="KW-0863">Zinc-finger</keyword>
<dbReference type="GeneID" id="28866644"/>
<dbReference type="InterPro" id="IPR036236">
    <property type="entry name" value="Znf_C2H2_sf"/>
</dbReference>